<evidence type="ECO:0000313" key="2">
    <source>
        <dbReference type="EMBL" id="UOF02582.1"/>
    </source>
</evidence>
<evidence type="ECO:0000313" key="3">
    <source>
        <dbReference type="Proteomes" id="UP000830116"/>
    </source>
</evidence>
<dbReference type="EMBL" id="CP093442">
    <property type="protein sequence ID" value="UOF02582.1"/>
    <property type="molecule type" value="Genomic_DNA"/>
</dbReference>
<dbReference type="RefSeq" id="WP_243540263.1">
    <property type="nucleotide sequence ID" value="NZ_CP093442.1"/>
</dbReference>
<gene>
    <name evidence="2" type="ORF">MNR06_06410</name>
</gene>
<feature type="compositionally biased region" description="Low complexity" evidence="1">
    <location>
        <begin position="1"/>
        <end position="15"/>
    </location>
</feature>
<keyword evidence="3" id="KW-1185">Reference proteome</keyword>
<feature type="region of interest" description="Disordered" evidence="1">
    <location>
        <begin position="1"/>
        <end position="31"/>
    </location>
</feature>
<sequence>MSDSILEQQPDQQEQLPKKKETSKKPLFGNLNQDLSHALNTWETLTEQMTNKISPEEEQLLEVKRLLGELKSKLSEFSE</sequence>
<protein>
    <submittedName>
        <fullName evidence="2">Uncharacterized protein</fullName>
    </submittedName>
</protein>
<reference evidence="2" key="1">
    <citation type="submission" date="2022-03" db="EMBL/GenBank/DDBJ databases">
        <title>Genome Identification and Characterization of new species Bdellovibrio reynosense LBG001 sp. nov. from a Mexico soil sample.</title>
        <authorList>
            <person name="Camilli A."/>
            <person name="Ajao Y."/>
            <person name="Guo X."/>
        </authorList>
    </citation>
    <scope>NUCLEOTIDE SEQUENCE</scope>
    <source>
        <strain evidence="2">LBG001</strain>
    </source>
</reference>
<name>A0ABY4CFB8_9BACT</name>
<organism evidence="2 3">
    <name type="scientific">Bdellovibrio reynosensis</name>
    <dbReference type="NCBI Taxonomy" id="2835041"/>
    <lineage>
        <taxon>Bacteria</taxon>
        <taxon>Pseudomonadati</taxon>
        <taxon>Bdellovibrionota</taxon>
        <taxon>Bdellovibrionia</taxon>
        <taxon>Bdellovibrionales</taxon>
        <taxon>Pseudobdellovibrionaceae</taxon>
        <taxon>Bdellovibrio</taxon>
    </lineage>
</organism>
<accession>A0ABY4CFB8</accession>
<dbReference type="Proteomes" id="UP000830116">
    <property type="component" value="Chromosome"/>
</dbReference>
<evidence type="ECO:0000256" key="1">
    <source>
        <dbReference type="SAM" id="MobiDB-lite"/>
    </source>
</evidence>
<proteinExistence type="predicted"/>